<reference evidence="1 2" key="1">
    <citation type="submission" date="2016-08" db="EMBL/GenBank/DDBJ databases">
        <title>A Parts List for Fungal Cellulosomes Revealed by Comparative Genomics.</title>
        <authorList>
            <consortium name="DOE Joint Genome Institute"/>
            <person name="Haitjema C.H."/>
            <person name="Gilmore S.P."/>
            <person name="Henske J.K."/>
            <person name="Solomon K.V."/>
            <person name="De Groot R."/>
            <person name="Kuo A."/>
            <person name="Mondo S.J."/>
            <person name="Salamov A.A."/>
            <person name="Labutti K."/>
            <person name="Zhao Z."/>
            <person name="Chiniquy J."/>
            <person name="Barry K."/>
            <person name="Brewer H.M."/>
            <person name="Purvine S.O."/>
            <person name="Wright A.T."/>
            <person name="Boxma B."/>
            <person name="Van Alen T."/>
            <person name="Hackstein J.H."/>
            <person name="Baker S.E."/>
            <person name="Grigoriev I.V."/>
            <person name="O'Malley M.A."/>
        </authorList>
    </citation>
    <scope>NUCLEOTIDE SEQUENCE [LARGE SCALE GENOMIC DNA]</scope>
    <source>
        <strain evidence="1 2">S4</strain>
    </source>
</reference>
<organism evidence="1 2">
    <name type="scientific">Anaeromyces robustus</name>
    <dbReference type="NCBI Taxonomy" id="1754192"/>
    <lineage>
        <taxon>Eukaryota</taxon>
        <taxon>Fungi</taxon>
        <taxon>Fungi incertae sedis</taxon>
        <taxon>Chytridiomycota</taxon>
        <taxon>Chytridiomycota incertae sedis</taxon>
        <taxon>Neocallimastigomycetes</taxon>
        <taxon>Neocallimastigales</taxon>
        <taxon>Neocallimastigaceae</taxon>
        <taxon>Anaeromyces</taxon>
    </lineage>
</organism>
<dbReference type="AlphaFoldDB" id="A0A1Y1WZ72"/>
<proteinExistence type="predicted"/>
<evidence type="ECO:0000313" key="1">
    <source>
        <dbReference type="EMBL" id="ORX78869.1"/>
    </source>
</evidence>
<protein>
    <submittedName>
        <fullName evidence="1">Uncharacterized protein</fullName>
    </submittedName>
</protein>
<sequence>MLAEQSISQYEQMKQVKDTSLTEEEIQKIKKSIEASDRAIFKLRKAIVAYDKAGSWGVVDILGGGLITSLIKRDKMDEARSHMIGAKNALDNLDRELRCLSDCAHFNFESLNNNNKYVRFADYFFDCGFVDLYVQSDISKGKKECRSILNKVIEIKALLEKQLTN</sequence>
<dbReference type="Proteomes" id="UP000193944">
    <property type="component" value="Unassembled WGS sequence"/>
</dbReference>
<gene>
    <name evidence="1" type="ORF">BCR32DRAFT_328364</name>
</gene>
<evidence type="ECO:0000313" key="2">
    <source>
        <dbReference type="Proteomes" id="UP000193944"/>
    </source>
</evidence>
<keyword evidence="2" id="KW-1185">Reference proteome</keyword>
<accession>A0A1Y1WZ72</accession>
<reference evidence="1 2" key="2">
    <citation type="submission" date="2016-08" db="EMBL/GenBank/DDBJ databases">
        <title>Pervasive Adenine N6-methylation of Active Genes in Fungi.</title>
        <authorList>
            <consortium name="DOE Joint Genome Institute"/>
            <person name="Mondo S.J."/>
            <person name="Dannebaum R.O."/>
            <person name="Kuo R.C."/>
            <person name="Labutti K."/>
            <person name="Haridas S."/>
            <person name="Kuo A."/>
            <person name="Salamov A."/>
            <person name="Ahrendt S.R."/>
            <person name="Lipzen A."/>
            <person name="Sullivan W."/>
            <person name="Andreopoulos W.B."/>
            <person name="Clum A."/>
            <person name="Lindquist E."/>
            <person name="Daum C."/>
            <person name="Ramamoorthy G.K."/>
            <person name="Gryganskyi A."/>
            <person name="Culley D."/>
            <person name="Magnuson J.K."/>
            <person name="James T.Y."/>
            <person name="O'Malley M.A."/>
            <person name="Stajich J.E."/>
            <person name="Spatafora J.W."/>
            <person name="Visel A."/>
            <person name="Grigoriev I.V."/>
        </authorList>
    </citation>
    <scope>NUCLEOTIDE SEQUENCE [LARGE SCALE GENOMIC DNA]</scope>
    <source>
        <strain evidence="1 2">S4</strain>
    </source>
</reference>
<dbReference type="OrthoDB" id="2562743at2759"/>
<dbReference type="SUPFAM" id="SSF58100">
    <property type="entry name" value="Bacterial hemolysins"/>
    <property type="match status" value="1"/>
</dbReference>
<comment type="caution">
    <text evidence="1">The sequence shown here is derived from an EMBL/GenBank/DDBJ whole genome shotgun (WGS) entry which is preliminary data.</text>
</comment>
<name>A0A1Y1WZ72_9FUNG</name>
<dbReference type="EMBL" id="MCFG01000195">
    <property type="protein sequence ID" value="ORX78869.1"/>
    <property type="molecule type" value="Genomic_DNA"/>
</dbReference>